<gene>
    <name evidence="2" type="ORF">CUJ84_pRLN3000207</name>
</gene>
<evidence type="ECO:0000313" key="3">
    <source>
        <dbReference type="Proteomes" id="UP000238523"/>
    </source>
</evidence>
<reference evidence="2 3" key="1">
    <citation type="submission" date="2017-11" db="EMBL/GenBank/DDBJ databases">
        <title>Complete genome of Rhizobium leguminosarum Norway, an ineffective micro-symbiont.</title>
        <authorList>
            <person name="Hoffrichter A."/>
            <person name="Liang J."/>
            <person name="Brachmann A."/>
            <person name="Marin M."/>
        </authorList>
    </citation>
    <scope>NUCLEOTIDE SEQUENCE [LARGE SCALE GENOMIC DNA]</scope>
    <source>
        <strain evidence="2 3">Norway</strain>
        <plasmid evidence="3">Plasmid prln3</plasmid>
    </source>
</reference>
<dbReference type="GO" id="GO:0016787">
    <property type="term" value="F:hydrolase activity"/>
    <property type="evidence" value="ECO:0007669"/>
    <property type="project" value="UniProtKB-KW"/>
</dbReference>
<proteinExistence type="predicted"/>
<evidence type="ECO:0000313" key="2">
    <source>
        <dbReference type="EMBL" id="AUW47336.1"/>
    </source>
</evidence>
<dbReference type="Proteomes" id="UP000238523">
    <property type="component" value="Plasmid pRLN3"/>
</dbReference>
<feature type="chain" id="PRO_5014869121" evidence="1">
    <location>
        <begin position="23"/>
        <end position="402"/>
    </location>
</feature>
<dbReference type="RefSeq" id="WP_105009802.1">
    <property type="nucleotide sequence ID" value="NZ_CP025015.1"/>
</dbReference>
<keyword evidence="1" id="KW-0732">Signal</keyword>
<dbReference type="AlphaFoldDB" id="A0A2K9ZGE7"/>
<geneLocation type="plasmid" evidence="3">
    <name>prln3</name>
</geneLocation>
<dbReference type="EMBL" id="CP025015">
    <property type="protein sequence ID" value="AUW47336.1"/>
    <property type="molecule type" value="Genomic_DNA"/>
</dbReference>
<feature type="signal peptide" evidence="1">
    <location>
        <begin position="1"/>
        <end position="22"/>
    </location>
</feature>
<dbReference type="SUPFAM" id="SSF55486">
    <property type="entry name" value="Metalloproteases ('zincins'), catalytic domain"/>
    <property type="match status" value="1"/>
</dbReference>
<evidence type="ECO:0000256" key="1">
    <source>
        <dbReference type="SAM" id="SignalP"/>
    </source>
</evidence>
<keyword evidence="2" id="KW-0614">Plasmid</keyword>
<name>A0A2K9ZGE7_RHILE</name>
<protein>
    <submittedName>
        <fullName evidence="2">Putative Peptidyl-Asp metalloendopeptidase</fullName>
        <ecNumber evidence="2">3.4.24.33</ecNumber>
    </submittedName>
</protein>
<organism evidence="2 3">
    <name type="scientific">Rhizobium leguminosarum</name>
    <dbReference type="NCBI Taxonomy" id="384"/>
    <lineage>
        <taxon>Bacteria</taxon>
        <taxon>Pseudomonadati</taxon>
        <taxon>Pseudomonadota</taxon>
        <taxon>Alphaproteobacteria</taxon>
        <taxon>Hyphomicrobiales</taxon>
        <taxon>Rhizobiaceae</taxon>
        <taxon>Rhizobium/Agrobacterium group</taxon>
        <taxon>Rhizobium</taxon>
    </lineage>
</organism>
<dbReference type="Pfam" id="PF13688">
    <property type="entry name" value="Reprolysin_5"/>
    <property type="match status" value="1"/>
</dbReference>
<dbReference type="EC" id="3.4.24.33" evidence="2"/>
<sequence length="402" mass="43086">MKRISYVLTLLVTLGYSPLALAQDKPFITSLDTADLTPAQSKALNDIRQLPTTQESTIVRADAAALMQNAQVEIPLPGRGAVTVATSDRSVLSDRGFVLAGRTESNDSVAVGDGSVGLSTFSVNGDSVTGSIQTETGLFRIRPLGGGAHVLFKVGTFPSEHPSNEPLNGGGDRQDLPPLKLKSMQDRGLTEVTVLVAFTPAVANLVPDIQGLVDLAFVETNTSYANSGVYIKVVPATPKPVSTNYQESGSFDADLAALKNKNDGKMDELQTLRNQIRADVVVLLINNGSSCGLASDILGNKESAFAVVYYDCATGNYSFGHEIGHIQGARHNPEVDPTPSPFAYGHGFMDATRNRRSVMSYDCPNHCTRLPQWARPDEWGNSDVSNDARVLNETRDMIAGFR</sequence>
<keyword evidence="2" id="KW-0378">Hydrolase</keyword>
<accession>A0A2K9ZGE7</accession>